<dbReference type="InterPro" id="IPR028082">
    <property type="entry name" value="Peripla_BP_I"/>
</dbReference>
<dbReference type="Pfam" id="PF13407">
    <property type="entry name" value="Peripla_BP_4"/>
    <property type="match status" value="1"/>
</dbReference>
<name>A0A060M108_9BACI</name>
<dbReference type="InterPro" id="IPR025997">
    <property type="entry name" value="SBP_2_dom"/>
</dbReference>
<dbReference type="RefSeq" id="WP_038479366.1">
    <property type="nucleotide sequence ID" value="NZ_CP003923.1"/>
</dbReference>
<keyword evidence="5" id="KW-1185">Reference proteome</keyword>
<dbReference type="Gene3D" id="3.40.50.2300">
    <property type="match status" value="2"/>
</dbReference>
<keyword evidence="2" id="KW-0732">Signal</keyword>
<dbReference type="PANTHER" id="PTHR30036">
    <property type="entry name" value="D-XYLOSE-BINDING PERIPLASMIC PROTEIN"/>
    <property type="match status" value="1"/>
</dbReference>
<dbReference type="EMBL" id="CP003923">
    <property type="protein sequence ID" value="AIC94248.1"/>
    <property type="molecule type" value="Genomic_DNA"/>
</dbReference>
<dbReference type="PANTHER" id="PTHR30036:SF1">
    <property type="entry name" value="D-XYLOSE-BINDING PERIPLASMIC PROTEIN"/>
    <property type="match status" value="1"/>
</dbReference>
<dbReference type="GO" id="GO:0030246">
    <property type="term" value="F:carbohydrate binding"/>
    <property type="evidence" value="ECO:0007669"/>
    <property type="project" value="TreeGrafter"/>
</dbReference>
<dbReference type="InterPro" id="IPR049784">
    <property type="entry name" value="ChvE-like"/>
</dbReference>
<proteinExistence type="predicted"/>
<sequence>MKKYIGSFVVLGCVVFTGACSEEGSGGGSGEDKGTIGIAMPTQSSERWIADGNHMVSYFEDLGYETDLQYAEDVVENQVSQIENMITRGVDALVIASVDGEALTTVLESANAQEIPVISYDRLIMNSEFVDYYATFDNFEIGVLQGQYIVDELDLENEEGPFNIELFGGSPDDNNAHFFFNGAMSILQPYLDEGKLNVQSGQTDFNQIAILRWDGAAAQSRMDNLLSSNYGGGEDLDAVLAPADLLSIGILASLKNSGFTADDMPILTGQDADIPSVNAIIAGEQAMTVFKDTRVLAEKAVEMTEAVLQGDEPDVNDTETYDNNSKVVPSFLETPVVVTSDNYEEILIDSGYYEADQLNQ</sequence>
<dbReference type="GO" id="GO:0030288">
    <property type="term" value="C:outer membrane-bounded periplasmic space"/>
    <property type="evidence" value="ECO:0007669"/>
    <property type="project" value="TreeGrafter"/>
</dbReference>
<dbReference type="Proteomes" id="UP000027142">
    <property type="component" value="Chromosome"/>
</dbReference>
<evidence type="ECO:0000313" key="4">
    <source>
        <dbReference type="EMBL" id="AIC94248.1"/>
    </source>
</evidence>
<reference evidence="4 5" key="1">
    <citation type="journal article" date="2014" name="Gene">
        <title>A comparative genomic analysis of the alkalitolerant soil bacterium Bacillus lehensis G1.</title>
        <authorList>
            <person name="Noor Y.M."/>
            <person name="Samsulrizal N.H."/>
            <person name="Jema'on N.A."/>
            <person name="Low K.O."/>
            <person name="Ramli A.N."/>
            <person name="Alias N.I."/>
            <person name="Damis S.I."/>
            <person name="Fuzi S.F."/>
            <person name="Isa M.N."/>
            <person name="Murad A.M."/>
            <person name="Raih M.F."/>
            <person name="Bakar F.D."/>
            <person name="Najimudin N."/>
            <person name="Mahadi N.M."/>
            <person name="Illias R.M."/>
        </authorList>
    </citation>
    <scope>NUCLEOTIDE SEQUENCE [LARGE SCALE GENOMIC DNA]</scope>
    <source>
        <strain evidence="4 5">G1</strain>
    </source>
</reference>
<dbReference type="OrthoDB" id="9769193at2"/>
<gene>
    <name evidence="4" type="ORF">BleG1_1670</name>
</gene>
<dbReference type="eggNOG" id="COG4213">
    <property type="taxonomic scope" value="Bacteria"/>
</dbReference>
<dbReference type="KEGG" id="ble:BleG1_1670"/>
<evidence type="ECO:0000259" key="3">
    <source>
        <dbReference type="Pfam" id="PF13407"/>
    </source>
</evidence>
<dbReference type="AlphaFoldDB" id="A0A060M108"/>
<dbReference type="PROSITE" id="PS51257">
    <property type="entry name" value="PROKAR_LIPOPROTEIN"/>
    <property type="match status" value="1"/>
</dbReference>
<dbReference type="STRING" id="1246626.BleG1_1670"/>
<dbReference type="InterPro" id="IPR050555">
    <property type="entry name" value="Bact_Solute-Bind_Prot2"/>
</dbReference>
<organism evidence="4 5">
    <name type="scientific">Shouchella lehensis G1</name>
    <dbReference type="NCBI Taxonomy" id="1246626"/>
    <lineage>
        <taxon>Bacteria</taxon>
        <taxon>Bacillati</taxon>
        <taxon>Bacillota</taxon>
        <taxon>Bacilli</taxon>
        <taxon>Bacillales</taxon>
        <taxon>Bacillaceae</taxon>
        <taxon>Shouchella</taxon>
    </lineage>
</organism>
<dbReference type="HOGENOM" id="CLU_037628_13_1_9"/>
<dbReference type="CDD" id="cd19994">
    <property type="entry name" value="PBP1_ChvE"/>
    <property type="match status" value="1"/>
</dbReference>
<evidence type="ECO:0000256" key="2">
    <source>
        <dbReference type="ARBA" id="ARBA00022729"/>
    </source>
</evidence>
<comment type="subcellular location">
    <subcellularLocation>
        <location evidence="1">Cell envelope</location>
    </subcellularLocation>
</comment>
<dbReference type="NCBIfam" id="NF040907">
    <property type="entry name" value="ChvE"/>
    <property type="match status" value="1"/>
</dbReference>
<protein>
    <submittedName>
        <fullName evidence="4">Multiple sugar-binding periplasmic receptor ChvE</fullName>
    </submittedName>
</protein>
<accession>A0A060M108</accession>
<evidence type="ECO:0000256" key="1">
    <source>
        <dbReference type="ARBA" id="ARBA00004196"/>
    </source>
</evidence>
<evidence type="ECO:0000313" key="5">
    <source>
        <dbReference type="Proteomes" id="UP000027142"/>
    </source>
</evidence>
<feature type="domain" description="Periplasmic binding protein" evidence="3">
    <location>
        <begin position="36"/>
        <end position="311"/>
    </location>
</feature>
<keyword evidence="4" id="KW-0675">Receptor</keyword>
<dbReference type="PATRIC" id="fig|1246626.3.peg.1661"/>
<dbReference type="SUPFAM" id="SSF53822">
    <property type="entry name" value="Periplasmic binding protein-like I"/>
    <property type="match status" value="1"/>
</dbReference>